<evidence type="ECO:0000313" key="4">
    <source>
        <dbReference type="EMBL" id="SFB38510.1"/>
    </source>
</evidence>
<reference evidence="4 5" key="1">
    <citation type="submission" date="2016-10" db="EMBL/GenBank/DDBJ databases">
        <authorList>
            <person name="de Groot N.N."/>
        </authorList>
    </citation>
    <scope>NUCLEOTIDE SEQUENCE [LARGE SCALE GENOMIC DNA]</scope>
    <source>
        <strain evidence="4 5">DSM 5522</strain>
    </source>
</reference>
<evidence type="ECO:0000259" key="3">
    <source>
        <dbReference type="Pfam" id="PF08797"/>
    </source>
</evidence>
<evidence type="ECO:0000256" key="2">
    <source>
        <dbReference type="ARBA" id="ARBA00022801"/>
    </source>
</evidence>
<evidence type="ECO:0000256" key="1">
    <source>
        <dbReference type="ARBA" id="ARBA00022723"/>
    </source>
</evidence>
<name>A0A1I1AQ72_9FIRM</name>
<sequence length="102" mass="11271">MSEIYFTIAGTQHWHGSDFIEKDMVVKLVKEEDNEVDSEAIKVEMPGIGQIGYVANSPYTVLGDSMSAGRIYDKIGDKAKGKVLYVLPKGVICILDEDSCIR</sequence>
<dbReference type="Proteomes" id="UP000198838">
    <property type="component" value="Unassembled WGS sequence"/>
</dbReference>
<dbReference type="EMBL" id="FOJY01000030">
    <property type="protein sequence ID" value="SFB38510.1"/>
    <property type="molecule type" value="Genomic_DNA"/>
</dbReference>
<gene>
    <name evidence="4" type="ORF">SAMN05216249_1303</name>
</gene>
<keyword evidence="5" id="KW-1185">Reference proteome</keyword>
<dbReference type="Pfam" id="PF08797">
    <property type="entry name" value="HIRAN"/>
    <property type="match status" value="1"/>
</dbReference>
<accession>A0A1I1AQ72</accession>
<keyword evidence="1" id="KW-0479">Metal-binding</keyword>
<dbReference type="InterPro" id="IPR014905">
    <property type="entry name" value="HIRAN"/>
</dbReference>
<protein>
    <recommendedName>
        <fullName evidence="3">HIRAN domain-containing protein</fullName>
    </recommendedName>
</protein>
<dbReference type="STRING" id="1120918.SAMN05216249_1303"/>
<organism evidence="4 5">
    <name type="scientific">Acetitomaculum ruminis DSM 5522</name>
    <dbReference type="NCBI Taxonomy" id="1120918"/>
    <lineage>
        <taxon>Bacteria</taxon>
        <taxon>Bacillati</taxon>
        <taxon>Bacillota</taxon>
        <taxon>Clostridia</taxon>
        <taxon>Lachnospirales</taxon>
        <taxon>Lachnospiraceae</taxon>
        <taxon>Acetitomaculum</taxon>
    </lineage>
</organism>
<evidence type="ECO:0000313" key="5">
    <source>
        <dbReference type="Proteomes" id="UP000198838"/>
    </source>
</evidence>
<dbReference type="Gene3D" id="3.30.70.2330">
    <property type="match status" value="1"/>
</dbReference>
<proteinExistence type="predicted"/>
<dbReference type="GO" id="GO:0003676">
    <property type="term" value="F:nucleic acid binding"/>
    <property type="evidence" value="ECO:0007669"/>
    <property type="project" value="InterPro"/>
</dbReference>
<keyword evidence="2" id="KW-0378">Hydrolase</keyword>
<dbReference type="RefSeq" id="WP_092874834.1">
    <property type="nucleotide sequence ID" value="NZ_FOJY01000030.1"/>
</dbReference>
<feature type="domain" description="HIRAN" evidence="3">
    <location>
        <begin position="3"/>
        <end position="56"/>
    </location>
</feature>
<dbReference type="OrthoDB" id="2988931at2"/>
<dbReference type="GO" id="GO:0016818">
    <property type="term" value="F:hydrolase activity, acting on acid anhydrides, in phosphorus-containing anhydrides"/>
    <property type="evidence" value="ECO:0007669"/>
    <property type="project" value="InterPro"/>
</dbReference>
<dbReference type="AlphaFoldDB" id="A0A1I1AQ72"/>
<dbReference type="GO" id="GO:0008270">
    <property type="term" value="F:zinc ion binding"/>
    <property type="evidence" value="ECO:0007669"/>
    <property type="project" value="InterPro"/>
</dbReference>